<dbReference type="EMBL" id="RCML01000008">
    <property type="protein sequence ID" value="KAG2999443.1"/>
    <property type="molecule type" value="Genomic_DNA"/>
</dbReference>
<dbReference type="AlphaFoldDB" id="A0A8T1GPF2"/>
<dbReference type="Proteomes" id="UP000697107">
    <property type="component" value="Unassembled WGS sequence"/>
</dbReference>
<name>A0A8T1GPF2_9STRA</name>
<accession>A0A8T1GPF2</accession>
<reference evidence="1" key="1">
    <citation type="submission" date="2018-10" db="EMBL/GenBank/DDBJ databases">
        <title>Effector identification in a new, highly contiguous assembly of the strawberry crown rot pathogen Phytophthora cactorum.</title>
        <authorList>
            <person name="Armitage A.D."/>
            <person name="Nellist C.F."/>
            <person name="Bates H."/>
            <person name="Vickerstaff R.J."/>
            <person name="Harrison R.J."/>
        </authorList>
    </citation>
    <scope>NUCLEOTIDE SEQUENCE</scope>
    <source>
        <strain evidence="1">P415</strain>
    </source>
</reference>
<evidence type="ECO:0000313" key="2">
    <source>
        <dbReference type="Proteomes" id="UP000697107"/>
    </source>
</evidence>
<gene>
    <name evidence="1" type="ORF">PC118_g815</name>
</gene>
<proteinExistence type="predicted"/>
<evidence type="ECO:0000313" key="1">
    <source>
        <dbReference type="EMBL" id="KAG2999443.1"/>
    </source>
</evidence>
<sequence length="82" mass="9037">MCVTLVRAIPDSVALRLFEARYSANSPPTARLSCVRLTASGGLAVSDVDNRKTSVGSQCEPRKQEKWLGVQFLFTVIFNLSY</sequence>
<comment type="caution">
    <text evidence="1">The sequence shown here is derived from an EMBL/GenBank/DDBJ whole genome shotgun (WGS) entry which is preliminary data.</text>
</comment>
<protein>
    <submittedName>
        <fullName evidence="1">Uncharacterized protein</fullName>
    </submittedName>
</protein>
<organism evidence="1 2">
    <name type="scientific">Phytophthora cactorum</name>
    <dbReference type="NCBI Taxonomy" id="29920"/>
    <lineage>
        <taxon>Eukaryota</taxon>
        <taxon>Sar</taxon>
        <taxon>Stramenopiles</taxon>
        <taxon>Oomycota</taxon>
        <taxon>Peronosporomycetes</taxon>
        <taxon>Peronosporales</taxon>
        <taxon>Peronosporaceae</taxon>
        <taxon>Phytophthora</taxon>
    </lineage>
</organism>